<feature type="transmembrane region" description="Helical" evidence="1">
    <location>
        <begin position="82"/>
        <end position="101"/>
    </location>
</feature>
<gene>
    <name evidence="2" type="ORF">JAAARDRAFT_42246</name>
</gene>
<accession>A0A067P625</accession>
<evidence type="ECO:0000313" key="3">
    <source>
        <dbReference type="Proteomes" id="UP000027265"/>
    </source>
</evidence>
<keyword evidence="1" id="KW-0812">Transmembrane</keyword>
<keyword evidence="3" id="KW-1185">Reference proteome</keyword>
<sequence length="176" mass="19522">MPILPTQLDLVSTYASSATSDYLLEAAVYKRNAFIAFFVGIWNAVKNWFDEVNLDMFTPMWLFFKDKGEIALEYLARHQQKAFLVGVSSIIVVLSIFAPFVLKEFIHMIGLGLEELVRGTWAAYFQTAVLGAYIAKGFSSIADGLGRLPPIVSIIILLGVAGLVSFGVYLIYSYFG</sequence>
<keyword evidence="1" id="KW-0472">Membrane</keyword>
<feature type="transmembrane region" description="Helical" evidence="1">
    <location>
        <begin position="121"/>
        <end position="139"/>
    </location>
</feature>
<proteinExistence type="predicted"/>
<dbReference type="EMBL" id="KL197763">
    <property type="protein sequence ID" value="KDQ50249.1"/>
    <property type="molecule type" value="Genomic_DNA"/>
</dbReference>
<reference evidence="3" key="1">
    <citation type="journal article" date="2014" name="Proc. Natl. Acad. Sci. U.S.A.">
        <title>Extensive sampling of basidiomycete genomes demonstrates inadequacy of the white-rot/brown-rot paradigm for wood decay fungi.</title>
        <authorList>
            <person name="Riley R."/>
            <person name="Salamov A.A."/>
            <person name="Brown D.W."/>
            <person name="Nagy L.G."/>
            <person name="Floudas D."/>
            <person name="Held B.W."/>
            <person name="Levasseur A."/>
            <person name="Lombard V."/>
            <person name="Morin E."/>
            <person name="Otillar R."/>
            <person name="Lindquist E.A."/>
            <person name="Sun H."/>
            <person name="LaButti K.M."/>
            <person name="Schmutz J."/>
            <person name="Jabbour D."/>
            <person name="Luo H."/>
            <person name="Baker S.E."/>
            <person name="Pisabarro A.G."/>
            <person name="Walton J.D."/>
            <person name="Blanchette R.A."/>
            <person name="Henrissat B."/>
            <person name="Martin F."/>
            <person name="Cullen D."/>
            <person name="Hibbett D.S."/>
            <person name="Grigoriev I.V."/>
        </authorList>
    </citation>
    <scope>NUCLEOTIDE SEQUENCE [LARGE SCALE GENOMIC DNA]</scope>
    <source>
        <strain evidence="3">MUCL 33604</strain>
    </source>
</reference>
<keyword evidence="1" id="KW-1133">Transmembrane helix</keyword>
<name>A0A067P625_9AGAM</name>
<protein>
    <submittedName>
        <fullName evidence="2">Uncharacterized protein</fullName>
    </submittedName>
</protein>
<evidence type="ECO:0000313" key="2">
    <source>
        <dbReference type="EMBL" id="KDQ50249.1"/>
    </source>
</evidence>
<feature type="transmembrane region" description="Helical" evidence="1">
    <location>
        <begin position="151"/>
        <end position="175"/>
    </location>
</feature>
<organism evidence="2 3">
    <name type="scientific">Jaapia argillacea MUCL 33604</name>
    <dbReference type="NCBI Taxonomy" id="933084"/>
    <lineage>
        <taxon>Eukaryota</taxon>
        <taxon>Fungi</taxon>
        <taxon>Dikarya</taxon>
        <taxon>Basidiomycota</taxon>
        <taxon>Agaricomycotina</taxon>
        <taxon>Agaricomycetes</taxon>
        <taxon>Agaricomycetidae</taxon>
        <taxon>Jaapiales</taxon>
        <taxon>Jaapiaceae</taxon>
        <taxon>Jaapia</taxon>
    </lineage>
</organism>
<dbReference type="HOGENOM" id="CLU_1482193_0_0_1"/>
<evidence type="ECO:0000256" key="1">
    <source>
        <dbReference type="SAM" id="Phobius"/>
    </source>
</evidence>
<dbReference type="AlphaFoldDB" id="A0A067P625"/>
<dbReference type="Proteomes" id="UP000027265">
    <property type="component" value="Unassembled WGS sequence"/>
</dbReference>
<dbReference type="InParanoid" id="A0A067P625"/>